<dbReference type="Pfam" id="PF04430">
    <property type="entry name" value="DUF498"/>
    <property type="match status" value="1"/>
</dbReference>
<dbReference type="EMBL" id="FRCX01000001">
    <property type="protein sequence ID" value="SHM38371.1"/>
    <property type="molecule type" value="Genomic_DNA"/>
</dbReference>
<dbReference type="PANTHER" id="PTHR21192">
    <property type="entry name" value="NUCLEAR PROTEIN E3-3"/>
    <property type="match status" value="1"/>
</dbReference>
<dbReference type="RefSeq" id="WP_072780985.1">
    <property type="nucleotide sequence ID" value="NZ_FRCX01000001.1"/>
</dbReference>
<dbReference type="Proteomes" id="UP000184339">
    <property type="component" value="Unassembled WGS sequence"/>
</dbReference>
<keyword evidence="2" id="KW-1185">Reference proteome</keyword>
<proteinExistence type="predicted"/>
<dbReference type="CDD" id="cd05560">
    <property type="entry name" value="Xcc1710_like"/>
    <property type="match status" value="1"/>
</dbReference>
<gene>
    <name evidence="1" type="ORF">SAMN05192549_101457</name>
</gene>
<evidence type="ECO:0000313" key="1">
    <source>
        <dbReference type="EMBL" id="SHM38371.1"/>
    </source>
</evidence>
<organism evidence="1 2">
    <name type="scientific">Duganella sacchari</name>
    <dbReference type="NCBI Taxonomy" id="551987"/>
    <lineage>
        <taxon>Bacteria</taxon>
        <taxon>Pseudomonadati</taxon>
        <taxon>Pseudomonadota</taxon>
        <taxon>Betaproteobacteria</taxon>
        <taxon>Burkholderiales</taxon>
        <taxon>Oxalobacteraceae</taxon>
        <taxon>Telluria group</taxon>
        <taxon>Duganella</taxon>
    </lineage>
</organism>
<dbReference type="InterPro" id="IPR007523">
    <property type="entry name" value="NDUFAF3/AAMDC"/>
</dbReference>
<name>A0A1M7IC69_9BURK</name>
<dbReference type="STRING" id="551987.SAMN05192549_101457"/>
<protein>
    <submittedName>
        <fullName evidence="1">Uncharacterized conserved protein, contains Mth938-like domain</fullName>
    </submittedName>
</protein>
<accession>A0A1M7IC69</accession>
<dbReference type="PANTHER" id="PTHR21192:SF2">
    <property type="entry name" value="NADH DEHYDROGENASE [UBIQUINONE] 1 ALPHA SUBCOMPLEX ASSEMBLY FACTOR 3"/>
    <property type="match status" value="1"/>
</dbReference>
<dbReference type="InterPro" id="IPR036748">
    <property type="entry name" value="MTH938-like_sf"/>
</dbReference>
<reference evidence="2" key="1">
    <citation type="submission" date="2016-11" db="EMBL/GenBank/DDBJ databases">
        <authorList>
            <person name="Varghese N."/>
            <person name="Submissions S."/>
        </authorList>
    </citation>
    <scope>NUCLEOTIDE SEQUENCE [LARGE SCALE GENOMIC DNA]</scope>
    <source>
        <strain evidence="2">Sac-22</strain>
    </source>
</reference>
<evidence type="ECO:0000313" key="2">
    <source>
        <dbReference type="Proteomes" id="UP000184339"/>
    </source>
</evidence>
<dbReference type="SUPFAM" id="SSF64076">
    <property type="entry name" value="MTH938-like"/>
    <property type="match status" value="1"/>
</dbReference>
<dbReference type="AlphaFoldDB" id="A0A1M7IC69"/>
<sequence length="130" mass="14524">MKLHQSDTQKYQTVTGYDDSGVEINAERYNYSLIVLPETPPRAWNAPSFDSLTKEHFDLIGEDHPDVVILGTGDRQRFIHPKLTAALTMRRIGVECMDSQAACRTYNILMGEGRKVTLALVIDANKGKSA</sequence>
<dbReference type="Gene3D" id="3.40.1230.10">
    <property type="entry name" value="MTH938-like"/>
    <property type="match status" value="1"/>
</dbReference>
<dbReference type="OrthoDB" id="9800373at2"/>